<dbReference type="EMBL" id="LFRF01000078">
    <property type="protein sequence ID" value="KND86145.1"/>
    <property type="molecule type" value="Genomic_DNA"/>
</dbReference>
<dbReference type="Proteomes" id="UP000036947">
    <property type="component" value="Unassembled WGS sequence"/>
</dbReference>
<feature type="signal peptide" evidence="1">
    <location>
        <begin position="1"/>
        <end position="16"/>
    </location>
</feature>
<dbReference type="STRING" id="1163406.A0A0L0MXF2"/>
<protein>
    <recommendedName>
        <fullName evidence="4">AA1-like domain-containing protein</fullName>
    </recommendedName>
</protein>
<proteinExistence type="predicted"/>
<feature type="chain" id="PRO_5005544541" description="AA1-like domain-containing protein" evidence="1">
    <location>
        <begin position="17"/>
        <end position="192"/>
    </location>
</feature>
<evidence type="ECO:0000313" key="3">
    <source>
        <dbReference type="Proteomes" id="UP000036947"/>
    </source>
</evidence>
<dbReference type="AlphaFoldDB" id="A0A0L0MXF2"/>
<sequence length="192" mass="21162">MQFALLLASLPSLALAAATAYAPPPMLLAKANDPNNSCVLPGDYHIRNFVGRSNDTGRTLYAYNFAYLDTSTNSSTTCHYDAATSKSTTPAGMTPRFECRDRDVKFIWVDAMQKLVMIQRVCPGPTGIPAYEVSGSVIIPLLCRGTTTCVSNQTDFQSLFTSIQPIRDAQHRRPTHVVRHNDKRGVAWSYDV</sequence>
<keyword evidence="3" id="KW-1185">Reference proteome</keyword>
<evidence type="ECO:0000256" key="1">
    <source>
        <dbReference type="SAM" id="SignalP"/>
    </source>
</evidence>
<gene>
    <name evidence="2" type="ORF">TOPH_09228</name>
</gene>
<accession>A0A0L0MXF2</accession>
<keyword evidence="1" id="KW-0732">Signal</keyword>
<dbReference type="OrthoDB" id="5239982at2759"/>
<organism evidence="2 3">
    <name type="scientific">Tolypocladium ophioglossoides (strain CBS 100239)</name>
    <name type="common">Snaketongue truffleclub</name>
    <name type="synonym">Elaphocordyceps ophioglossoides</name>
    <dbReference type="NCBI Taxonomy" id="1163406"/>
    <lineage>
        <taxon>Eukaryota</taxon>
        <taxon>Fungi</taxon>
        <taxon>Dikarya</taxon>
        <taxon>Ascomycota</taxon>
        <taxon>Pezizomycotina</taxon>
        <taxon>Sordariomycetes</taxon>
        <taxon>Hypocreomycetidae</taxon>
        <taxon>Hypocreales</taxon>
        <taxon>Ophiocordycipitaceae</taxon>
        <taxon>Tolypocladium</taxon>
    </lineage>
</organism>
<comment type="caution">
    <text evidence="2">The sequence shown here is derived from an EMBL/GenBank/DDBJ whole genome shotgun (WGS) entry which is preliminary data.</text>
</comment>
<reference evidence="2 3" key="1">
    <citation type="journal article" date="2015" name="BMC Genomics">
        <title>The genome of the truffle-parasite Tolypocladium ophioglossoides and the evolution of antifungal peptaibiotics.</title>
        <authorList>
            <person name="Quandt C.A."/>
            <person name="Bushley K.E."/>
            <person name="Spatafora J.W."/>
        </authorList>
    </citation>
    <scope>NUCLEOTIDE SEQUENCE [LARGE SCALE GENOMIC DNA]</scope>
    <source>
        <strain evidence="2 3">CBS 100239</strain>
    </source>
</reference>
<name>A0A0L0MXF2_TOLOC</name>
<evidence type="ECO:0008006" key="4">
    <source>
        <dbReference type="Google" id="ProtNLM"/>
    </source>
</evidence>
<evidence type="ECO:0000313" key="2">
    <source>
        <dbReference type="EMBL" id="KND86145.1"/>
    </source>
</evidence>